<proteinExistence type="predicted"/>
<dbReference type="AlphaFoldDB" id="A0A375IN18"/>
<reference evidence="2 3" key="1">
    <citation type="submission" date="2018-01" db="EMBL/GenBank/DDBJ databases">
        <authorList>
            <person name="Gaut B.S."/>
            <person name="Morton B.R."/>
            <person name="Clegg M.T."/>
            <person name="Duvall M.R."/>
        </authorList>
    </citation>
    <scope>NUCLEOTIDE SEQUENCE [LARGE SCALE GENOMIC DNA]</scope>
    <source>
        <strain evidence="2">Cupriavidus taiwanensis LMG 19425</strain>
        <plasmid evidence="3">Plasmid ii</plasmid>
    </source>
</reference>
<sequence>MTLRSSTVMPEAWARVSARVRLIVMAGVLLVRPLSLLFVCFPVVQAPVARLVHGLPLCSAACCRCISQYADEKRSMLSKIQASADAARCLAKAPESPI</sequence>
<evidence type="ECO:0000313" key="2">
    <source>
        <dbReference type="EMBL" id="SPK75480.1"/>
    </source>
</evidence>
<dbReference type="EMBL" id="LT991977">
    <property type="protein sequence ID" value="SPK75480.1"/>
    <property type="molecule type" value="Genomic_DNA"/>
</dbReference>
<dbReference type="Proteomes" id="UP000255505">
    <property type="component" value="Plasmid II"/>
</dbReference>
<keyword evidence="2" id="KW-0614">Plasmid</keyword>
<organism evidence="2 3">
    <name type="scientific">Cupriavidus taiwanensis</name>
    <dbReference type="NCBI Taxonomy" id="164546"/>
    <lineage>
        <taxon>Bacteria</taxon>
        <taxon>Pseudomonadati</taxon>
        <taxon>Pseudomonadota</taxon>
        <taxon>Betaproteobacteria</taxon>
        <taxon>Burkholderiales</taxon>
        <taxon>Burkholderiaceae</taxon>
        <taxon>Cupriavidus</taxon>
    </lineage>
</organism>
<name>A0A375IN18_9BURK</name>
<gene>
    <name evidence="2" type="ORF">CT19425_MP50516</name>
</gene>
<feature type="transmembrane region" description="Helical" evidence="1">
    <location>
        <begin position="20"/>
        <end position="44"/>
    </location>
</feature>
<evidence type="ECO:0000313" key="3">
    <source>
        <dbReference type="Proteomes" id="UP000255505"/>
    </source>
</evidence>
<keyword evidence="1" id="KW-0472">Membrane</keyword>
<keyword evidence="1" id="KW-0812">Transmembrane</keyword>
<protein>
    <submittedName>
        <fullName evidence="2">Uncharacterized protein</fullName>
    </submittedName>
</protein>
<evidence type="ECO:0000256" key="1">
    <source>
        <dbReference type="SAM" id="Phobius"/>
    </source>
</evidence>
<keyword evidence="1" id="KW-1133">Transmembrane helix</keyword>
<geneLocation type="plasmid" evidence="2">
    <name>II</name>
</geneLocation>
<accession>A0A375IN18</accession>